<keyword evidence="4" id="KW-1185">Reference proteome</keyword>
<evidence type="ECO:0000259" key="1">
    <source>
        <dbReference type="Pfam" id="PF07463"/>
    </source>
</evidence>
<dbReference type="GO" id="GO:0016788">
    <property type="term" value="F:hydrolase activity, acting on ester bonds"/>
    <property type="evidence" value="ECO:0007669"/>
    <property type="project" value="InterPro"/>
</dbReference>
<dbReference type="GO" id="GO:0004519">
    <property type="term" value="F:endonuclease activity"/>
    <property type="evidence" value="ECO:0007669"/>
    <property type="project" value="UniProtKB-KW"/>
</dbReference>
<dbReference type="InterPro" id="IPR010902">
    <property type="entry name" value="NUMOD4"/>
</dbReference>
<reference evidence="3 4" key="1">
    <citation type="submission" date="2016-11" db="EMBL/GenBank/DDBJ databases">
        <authorList>
            <person name="Jaros S."/>
            <person name="Januszkiewicz K."/>
            <person name="Wedrychowicz H."/>
        </authorList>
    </citation>
    <scope>NUCLEOTIDE SEQUENCE [LARGE SCALE GENOMIC DNA]</scope>
    <source>
        <strain evidence="3 4">DSM 26897</strain>
    </source>
</reference>
<protein>
    <submittedName>
        <fullName evidence="3">HNH endonuclease</fullName>
    </submittedName>
</protein>
<gene>
    <name evidence="3" type="ORF">SAMN05444008_11864</name>
</gene>
<accession>A0A1M5H7M5</accession>
<dbReference type="InterPro" id="IPR003615">
    <property type="entry name" value="HNH_nuc"/>
</dbReference>
<sequence>MIRKINGEVWKTMKFSGSTSLRNRYAVSSQGRIASFREEVLEDGKLLNGSITTGYRTLNLHRPDNKGTLYIHREIAKLFLPKPSPKHKYVIHKNHNKLDNHIKNLKWATLEEMIAHQQKSPAKIAYKERQANRTVGLKLTAAQVRRIKDMLSSDKRKLTIKQIADKYSVSEMTLYRIKSGENWGSV</sequence>
<keyword evidence="3" id="KW-0255">Endonuclease</keyword>
<dbReference type="Proteomes" id="UP000184368">
    <property type="component" value="Unassembled WGS sequence"/>
</dbReference>
<evidence type="ECO:0000313" key="3">
    <source>
        <dbReference type="EMBL" id="SHG11934.1"/>
    </source>
</evidence>
<dbReference type="RefSeq" id="WP_073046955.1">
    <property type="nucleotide sequence ID" value="NZ_FQUO01000018.1"/>
</dbReference>
<dbReference type="Gene3D" id="3.90.75.20">
    <property type="match status" value="1"/>
</dbReference>
<dbReference type="Pfam" id="PF07463">
    <property type="entry name" value="NUMOD4"/>
    <property type="match status" value="1"/>
</dbReference>
<feature type="domain" description="NUMOD4" evidence="1">
    <location>
        <begin position="8"/>
        <end position="61"/>
    </location>
</feature>
<dbReference type="EMBL" id="FQUO01000018">
    <property type="protein sequence ID" value="SHG11934.1"/>
    <property type="molecule type" value="Genomic_DNA"/>
</dbReference>
<dbReference type="SUPFAM" id="SSF54060">
    <property type="entry name" value="His-Me finger endonucleases"/>
    <property type="match status" value="1"/>
</dbReference>
<feature type="domain" description="HNH nuclease" evidence="2">
    <location>
        <begin position="70"/>
        <end position="110"/>
    </location>
</feature>
<evidence type="ECO:0000313" key="4">
    <source>
        <dbReference type="Proteomes" id="UP000184368"/>
    </source>
</evidence>
<dbReference type="Pfam" id="PF13392">
    <property type="entry name" value="HNH_3"/>
    <property type="match status" value="1"/>
</dbReference>
<dbReference type="STRING" id="1302690.BUE76_03575"/>
<name>A0A1M5H7M5_9BACT</name>
<keyword evidence="3" id="KW-0540">Nuclease</keyword>
<dbReference type="AlphaFoldDB" id="A0A1M5H7M5"/>
<proteinExistence type="predicted"/>
<dbReference type="OrthoDB" id="6631788at2"/>
<dbReference type="Gene3D" id="1.10.10.60">
    <property type="entry name" value="Homeodomain-like"/>
    <property type="match status" value="1"/>
</dbReference>
<evidence type="ECO:0000259" key="2">
    <source>
        <dbReference type="Pfam" id="PF13392"/>
    </source>
</evidence>
<dbReference type="InterPro" id="IPR044925">
    <property type="entry name" value="His-Me_finger_sf"/>
</dbReference>
<organism evidence="3 4">
    <name type="scientific">Cnuella takakiae</name>
    <dbReference type="NCBI Taxonomy" id="1302690"/>
    <lineage>
        <taxon>Bacteria</taxon>
        <taxon>Pseudomonadati</taxon>
        <taxon>Bacteroidota</taxon>
        <taxon>Chitinophagia</taxon>
        <taxon>Chitinophagales</taxon>
        <taxon>Chitinophagaceae</taxon>
        <taxon>Cnuella</taxon>
    </lineage>
</organism>
<keyword evidence="3" id="KW-0378">Hydrolase</keyword>